<dbReference type="InterPro" id="IPR051541">
    <property type="entry name" value="PTS_SugarTrans_NitroReg"/>
</dbReference>
<keyword evidence="2" id="KW-0813">Transport</keyword>
<dbReference type="InterPro" id="IPR016152">
    <property type="entry name" value="PTrfase/Anion_transptr"/>
</dbReference>
<dbReference type="OrthoDB" id="370976at2"/>
<dbReference type="PANTHER" id="PTHR47738">
    <property type="entry name" value="PTS SYSTEM FRUCTOSE-LIKE EIIA COMPONENT-RELATED"/>
    <property type="match status" value="1"/>
</dbReference>
<keyword evidence="2" id="KW-0762">Sugar transport</keyword>
<dbReference type="InterPro" id="IPR002178">
    <property type="entry name" value="PTS_EIIA_type-2_dom"/>
</dbReference>
<evidence type="ECO:0000313" key="2">
    <source>
        <dbReference type="EMBL" id="GCF92712.1"/>
    </source>
</evidence>
<accession>A0A4P5PB94</accession>
<name>A0A4P5PB94_9ENTE</name>
<dbReference type="PROSITE" id="PS51094">
    <property type="entry name" value="PTS_EIIA_TYPE_2"/>
    <property type="match status" value="1"/>
</dbReference>
<keyword evidence="3" id="KW-1185">Reference proteome</keyword>
<dbReference type="SUPFAM" id="SSF55804">
    <property type="entry name" value="Phoshotransferase/anion transport protein"/>
    <property type="match status" value="1"/>
</dbReference>
<dbReference type="EMBL" id="BJCC01000005">
    <property type="protein sequence ID" value="GCF92712.1"/>
    <property type="molecule type" value="Genomic_DNA"/>
</dbReference>
<dbReference type="RefSeq" id="WP_146621211.1">
    <property type="nucleotide sequence ID" value="NZ_BJCC01000005.1"/>
</dbReference>
<evidence type="ECO:0000259" key="1">
    <source>
        <dbReference type="PROSITE" id="PS51094"/>
    </source>
</evidence>
<dbReference type="Gene3D" id="3.40.930.10">
    <property type="entry name" value="Mannitol-specific EII, Chain A"/>
    <property type="match status" value="1"/>
</dbReference>
<protein>
    <submittedName>
        <fullName evidence="2">PTS sugar transporter subunit IIA</fullName>
    </submittedName>
</protein>
<sequence length="155" mass="17976">MIITKKMFHLNLVDIYEKDTDFSGLVDFVSQKLSQLNFIQDSYPNAIKEREKEYPTGLETPTFAVAIPHTDPTHIKEPFIYIVKLQQEVSFGQMGTTEEYIQAKYAFFLGFNKGEDQLQLLQTLMAMFSNIEVMDALESEINKEKILEIVTNFFE</sequence>
<proteinExistence type="predicted"/>
<feature type="domain" description="PTS EIIA type-2" evidence="1">
    <location>
        <begin position="6"/>
        <end position="153"/>
    </location>
</feature>
<reference evidence="3" key="1">
    <citation type="submission" date="2019-02" db="EMBL/GenBank/DDBJ databases">
        <title>Draft genome sequence of Enterococcus sp. Gos25-1.</title>
        <authorList>
            <person name="Tanaka N."/>
            <person name="Shiwa Y."/>
            <person name="Fujita N."/>
        </authorList>
    </citation>
    <scope>NUCLEOTIDE SEQUENCE [LARGE SCALE GENOMIC DNA]</scope>
    <source>
        <strain evidence="3">Gos25-1</strain>
    </source>
</reference>
<dbReference type="PANTHER" id="PTHR47738:SF3">
    <property type="entry name" value="PHOSPHOTRANSFERASE SYSTEM MANNITOL_FRUCTOSE-SPECIFIC IIA DOMAIN CONTAINING PROTEIN"/>
    <property type="match status" value="1"/>
</dbReference>
<dbReference type="AlphaFoldDB" id="A0A4P5PB94"/>
<comment type="caution">
    <text evidence="2">The sequence shown here is derived from an EMBL/GenBank/DDBJ whole genome shotgun (WGS) entry which is preliminary data.</text>
</comment>
<dbReference type="Proteomes" id="UP000290567">
    <property type="component" value="Unassembled WGS sequence"/>
</dbReference>
<organism evidence="2 3">
    <name type="scientific">Enterococcus florum</name>
    <dbReference type="NCBI Taxonomy" id="2480627"/>
    <lineage>
        <taxon>Bacteria</taxon>
        <taxon>Bacillati</taxon>
        <taxon>Bacillota</taxon>
        <taxon>Bacilli</taxon>
        <taxon>Lactobacillales</taxon>
        <taxon>Enterococcaceae</taxon>
        <taxon>Enterococcus</taxon>
    </lineage>
</organism>
<dbReference type="CDD" id="cd00211">
    <property type="entry name" value="PTS_IIA_fru"/>
    <property type="match status" value="1"/>
</dbReference>
<gene>
    <name evidence="2" type="ORF">NRIC_06030</name>
</gene>
<dbReference type="Pfam" id="PF00359">
    <property type="entry name" value="PTS_EIIA_2"/>
    <property type="match status" value="1"/>
</dbReference>
<evidence type="ECO:0000313" key="3">
    <source>
        <dbReference type="Proteomes" id="UP000290567"/>
    </source>
</evidence>